<dbReference type="InterPro" id="IPR029063">
    <property type="entry name" value="SAM-dependent_MTases_sf"/>
</dbReference>
<evidence type="ECO:0000256" key="8">
    <source>
        <dbReference type="ARBA" id="ARBA00033371"/>
    </source>
</evidence>
<dbReference type="InterPro" id="IPR002052">
    <property type="entry name" value="DNA_methylase_N6_adenine_CS"/>
</dbReference>
<dbReference type="SUPFAM" id="SSF53335">
    <property type="entry name" value="S-adenosyl-L-methionine-dependent methyltransferases"/>
    <property type="match status" value="1"/>
</dbReference>
<evidence type="ECO:0000313" key="11">
    <source>
        <dbReference type="EMBL" id="PRY63098.1"/>
    </source>
</evidence>
<dbReference type="NCBIfam" id="TIGR00095">
    <property type="entry name" value="16S rRNA (guanine(966)-N(2))-methyltransferase RsmD"/>
    <property type="match status" value="1"/>
</dbReference>
<dbReference type="EMBL" id="PVTK01000009">
    <property type="protein sequence ID" value="PRY63098.1"/>
    <property type="molecule type" value="Genomic_DNA"/>
</dbReference>
<comment type="similarity">
    <text evidence="2">Belongs to the methyltransferase superfamily. RsmD family.</text>
</comment>
<keyword evidence="5 11" id="KW-0489">Methyltransferase</keyword>
<keyword evidence="6 11" id="KW-0808">Transferase</keyword>
<dbReference type="Gene3D" id="3.40.50.150">
    <property type="entry name" value="Vaccinia Virus protein VP39"/>
    <property type="match status" value="1"/>
</dbReference>
<dbReference type="GO" id="GO:0052913">
    <property type="term" value="F:16S rRNA (guanine(966)-N(2))-methyltransferase activity"/>
    <property type="evidence" value="ECO:0007669"/>
    <property type="project" value="UniProtKB-EC"/>
</dbReference>
<evidence type="ECO:0000256" key="4">
    <source>
        <dbReference type="ARBA" id="ARBA00013682"/>
    </source>
</evidence>
<evidence type="ECO:0000256" key="7">
    <source>
        <dbReference type="ARBA" id="ARBA00031268"/>
    </source>
</evidence>
<evidence type="ECO:0000256" key="10">
    <source>
        <dbReference type="SAM" id="MobiDB-lite"/>
    </source>
</evidence>
<evidence type="ECO:0000256" key="6">
    <source>
        <dbReference type="ARBA" id="ARBA00022679"/>
    </source>
</evidence>
<reference evidence="11 12" key="1">
    <citation type="submission" date="2018-03" db="EMBL/GenBank/DDBJ databases">
        <title>Genomic Encyclopedia of Type Strains, Phase III (KMG-III): the genomes of soil and plant-associated and newly described type strains.</title>
        <authorList>
            <person name="Whitman W."/>
        </authorList>
    </citation>
    <scope>NUCLEOTIDE SEQUENCE [LARGE SCALE GENOMIC DNA]</scope>
    <source>
        <strain evidence="11 12">CGMCC 1.12152</strain>
    </source>
</reference>
<comment type="catalytic activity">
    <reaction evidence="9">
        <text>guanosine(966) in 16S rRNA + S-adenosyl-L-methionine = N(2)-methylguanosine(966) in 16S rRNA + S-adenosyl-L-homocysteine + H(+)</text>
        <dbReference type="Rhea" id="RHEA:23548"/>
        <dbReference type="Rhea" id="RHEA-COMP:10211"/>
        <dbReference type="Rhea" id="RHEA-COMP:10212"/>
        <dbReference type="ChEBI" id="CHEBI:15378"/>
        <dbReference type="ChEBI" id="CHEBI:57856"/>
        <dbReference type="ChEBI" id="CHEBI:59789"/>
        <dbReference type="ChEBI" id="CHEBI:74269"/>
        <dbReference type="ChEBI" id="CHEBI:74481"/>
        <dbReference type="EC" id="2.1.1.171"/>
    </reaction>
</comment>
<name>A0A2T0UZ33_9GAMM</name>
<evidence type="ECO:0000256" key="2">
    <source>
        <dbReference type="ARBA" id="ARBA00005269"/>
    </source>
</evidence>
<sequence>MTILPPPTKTLDKQPATIHDMTRQRSSRSSSRPGTRPTAARGTPAKPPGKLRIIGGDYRRRQLPVLDRPGLRPTPDRVRETLFNWLGQALYGQRVLDLFAGTGALGIEALSRGAAQVDFVERDSSVAAYITQNLATLGAARGQVAPRDALAFLEQGASPYDLVFLDPPFHQALAEPCCNALEAKGWLAPDAMIYLETERSLTPRVPANWQLHRETQAGESTARLYRRQTP</sequence>
<comment type="function">
    <text evidence="1">Specifically methylates the guanine in position 966 of 16S rRNA in the assembled 30S particle.</text>
</comment>
<dbReference type="PANTHER" id="PTHR43542:SF1">
    <property type="entry name" value="METHYLTRANSFERASE"/>
    <property type="match status" value="1"/>
</dbReference>
<dbReference type="EC" id="2.1.1.171" evidence="3"/>
<evidence type="ECO:0000256" key="5">
    <source>
        <dbReference type="ARBA" id="ARBA00022603"/>
    </source>
</evidence>
<proteinExistence type="inferred from homology"/>
<evidence type="ECO:0000256" key="3">
    <source>
        <dbReference type="ARBA" id="ARBA00012141"/>
    </source>
</evidence>
<dbReference type="GO" id="GO:0003676">
    <property type="term" value="F:nucleic acid binding"/>
    <property type="evidence" value="ECO:0007669"/>
    <property type="project" value="InterPro"/>
</dbReference>
<feature type="region of interest" description="Disordered" evidence="10">
    <location>
        <begin position="1"/>
        <end position="53"/>
    </location>
</feature>
<dbReference type="Pfam" id="PF03602">
    <property type="entry name" value="Cons_hypoth95"/>
    <property type="match status" value="1"/>
</dbReference>
<gene>
    <name evidence="11" type="ORF">B0H98_109103</name>
</gene>
<keyword evidence="12" id="KW-1185">Reference proteome</keyword>
<organism evidence="11 12">
    <name type="scientific">Vreelandella songnenensis</name>
    <dbReference type="NCBI Taxonomy" id="1176243"/>
    <lineage>
        <taxon>Bacteria</taxon>
        <taxon>Pseudomonadati</taxon>
        <taxon>Pseudomonadota</taxon>
        <taxon>Gammaproteobacteria</taxon>
        <taxon>Oceanospirillales</taxon>
        <taxon>Halomonadaceae</taxon>
        <taxon>Vreelandella</taxon>
    </lineage>
</organism>
<comment type="caution">
    <text evidence="11">The sequence shown here is derived from an EMBL/GenBank/DDBJ whole genome shotgun (WGS) entry which is preliminary data.</text>
</comment>
<dbReference type="CDD" id="cd02440">
    <property type="entry name" value="AdoMet_MTases"/>
    <property type="match status" value="1"/>
</dbReference>
<dbReference type="Proteomes" id="UP000237647">
    <property type="component" value="Unassembled WGS sequence"/>
</dbReference>
<dbReference type="AlphaFoldDB" id="A0A2T0UZ33"/>
<protein>
    <recommendedName>
        <fullName evidence="4">Ribosomal RNA small subunit methyltransferase D</fullName>
        <ecNumber evidence="3">2.1.1.171</ecNumber>
    </recommendedName>
    <alternativeName>
        <fullName evidence="7">16S rRNA m2G966 methyltransferase</fullName>
    </alternativeName>
    <alternativeName>
        <fullName evidence="8">rRNA (guanine-N(2)-)-methyltransferase</fullName>
    </alternativeName>
</protein>
<evidence type="ECO:0000256" key="1">
    <source>
        <dbReference type="ARBA" id="ARBA00002649"/>
    </source>
</evidence>
<dbReference type="InterPro" id="IPR004398">
    <property type="entry name" value="RNA_MeTrfase_RsmD"/>
</dbReference>
<evidence type="ECO:0000256" key="9">
    <source>
        <dbReference type="ARBA" id="ARBA00048326"/>
    </source>
</evidence>
<evidence type="ECO:0000313" key="12">
    <source>
        <dbReference type="Proteomes" id="UP000237647"/>
    </source>
</evidence>
<dbReference type="PROSITE" id="PS00092">
    <property type="entry name" value="N6_MTASE"/>
    <property type="match status" value="1"/>
</dbReference>
<dbReference type="PANTHER" id="PTHR43542">
    <property type="entry name" value="METHYLTRANSFERASE"/>
    <property type="match status" value="1"/>
</dbReference>
<accession>A0A2T0UZ33</accession>